<accession>A0A1Q9BTI5</accession>
<evidence type="ECO:0000313" key="2">
    <source>
        <dbReference type="EMBL" id="OLP73985.1"/>
    </source>
</evidence>
<dbReference type="EMBL" id="LSRX01004432">
    <property type="protein sequence ID" value="OLP73985.1"/>
    <property type="molecule type" value="Genomic_DNA"/>
</dbReference>
<proteinExistence type="predicted"/>
<keyword evidence="3" id="KW-1185">Reference proteome</keyword>
<reference evidence="2 3" key="1">
    <citation type="submission" date="2016-02" db="EMBL/GenBank/DDBJ databases">
        <title>Genome analysis of coral dinoflagellate symbionts highlights evolutionary adaptations to a symbiotic lifestyle.</title>
        <authorList>
            <person name="Aranda M."/>
            <person name="Li Y."/>
            <person name="Liew Y.J."/>
            <person name="Baumgarten S."/>
            <person name="Simakov O."/>
            <person name="Wilson M."/>
            <person name="Piel J."/>
            <person name="Ashoor H."/>
            <person name="Bougouffa S."/>
            <person name="Bajic V.B."/>
            <person name="Ryu T."/>
            <person name="Ravasi T."/>
            <person name="Bayer T."/>
            <person name="Micklem G."/>
            <person name="Kim H."/>
            <person name="Bhak J."/>
            <person name="Lajeunesse T.C."/>
            <person name="Voolstra C.R."/>
        </authorList>
    </citation>
    <scope>NUCLEOTIDE SEQUENCE [LARGE SCALE GENOMIC DNA]</scope>
    <source>
        <strain evidence="2 3">CCMP2467</strain>
    </source>
</reference>
<evidence type="ECO:0000313" key="3">
    <source>
        <dbReference type="Proteomes" id="UP000186817"/>
    </source>
</evidence>
<sequence>VVIRPDGFTVQQGFNLLKTFALCYFEMNLPVPPVPSGENEDEDENGDNAEEAEEEDEDNDPTMEGFERLGSVAEGMLEKNGDDLD</sequence>
<name>A0A1Q9BTI5_SYMMI</name>
<feature type="compositionally biased region" description="Basic and acidic residues" evidence="1">
    <location>
        <begin position="76"/>
        <end position="85"/>
    </location>
</feature>
<gene>
    <name evidence="2" type="ORF">AK812_SmicGene46613</name>
</gene>
<feature type="region of interest" description="Disordered" evidence="1">
    <location>
        <begin position="29"/>
        <end position="85"/>
    </location>
</feature>
<feature type="non-terminal residue" evidence="2">
    <location>
        <position position="1"/>
    </location>
</feature>
<dbReference type="AlphaFoldDB" id="A0A1Q9BTI5"/>
<protein>
    <submittedName>
        <fullName evidence="2">Uncharacterized protein</fullName>
    </submittedName>
</protein>
<evidence type="ECO:0000256" key="1">
    <source>
        <dbReference type="SAM" id="MobiDB-lite"/>
    </source>
</evidence>
<feature type="compositionally biased region" description="Acidic residues" evidence="1">
    <location>
        <begin position="38"/>
        <end position="61"/>
    </location>
</feature>
<organism evidence="2 3">
    <name type="scientific">Symbiodinium microadriaticum</name>
    <name type="common">Dinoflagellate</name>
    <name type="synonym">Zooxanthella microadriatica</name>
    <dbReference type="NCBI Taxonomy" id="2951"/>
    <lineage>
        <taxon>Eukaryota</taxon>
        <taxon>Sar</taxon>
        <taxon>Alveolata</taxon>
        <taxon>Dinophyceae</taxon>
        <taxon>Suessiales</taxon>
        <taxon>Symbiodiniaceae</taxon>
        <taxon>Symbiodinium</taxon>
    </lineage>
</organism>
<dbReference type="Proteomes" id="UP000186817">
    <property type="component" value="Unassembled WGS sequence"/>
</dbReference>
<comment type="caution">
    <text evidence="2">The sequence shown here is derived from an EMBL/GenBank/DDBJ whole genome shotgun (WGS) entry which is preliminary data.</text>
</comment>